<dbReference type="EMBL" id="JAVRHX010000007">
    <property type="protein sequence ID" value="MDT0596404.1"/>
    <property type="molecule type" value="Genomic_DNA"/>
</dbReference>
<keyword evidence="2" id="KW-1185">Reference proteome</keyword>
<evidence type="ECO:0000313" key="1">
    <source>
        <dbReference type="EMBL" id="MDT0596404.1"/>
    </source>
</evidence>
<dbReference type="PANTHER" id="PTHR30528:SF0">
    <property type="entry name" value="CYTOPLASMIC PROTEIN"/>
    <property type="match status" value="1"/>
</dbReference>
<sequence>MIPILRRIALYKQGLISTAPYGSGKLGTLKAIEHLGYVQIDTLSVVERAHHHILYNRVSNYQTDHLNQLVRDKRIFEHWYHAAAYLPMKDYRFALPYMQSIRDGTRPYHKNISSTLMHEILARFHAEGPLSVRNFDQSKKVKGSWWNYAPAKQAIESLFMQGDLMVCSRNGMEKIYDLTERCLPNDINTTVPSVYEYAKYLFDTSLRAHGVVSWKQLVHLKTGKTLRNIMLELIDEHLENDVIAEVKMKDGTKLYVDKSMLNLTCRVQKKVTILSPFDNVLIHRERMKRLFSFDYKIECYVPAARREYGYFSLPILFADDFVARVDCKAHRKTGHFEVISLHLEPWPRPSKRHTLDEFYPALKTALQQFAIFNQCHKLNTNGLVPS</sequence>
<comment type="caution">
    <text evidence="1">The sequence shown here is derived from an EMBL/GenBank/DDBJ whole genome shotgun (WGS) entry which is preliminary data.</text>
</comment>
<dbReference type="InterPro" id="IPR009351">
    <property type="entry name" value="AlkZ-like"/>
</dbReference>
<gene>
    <name evidence="1" type="ORF">RM552_16230</name>
</gene>
<name>A0ABU2ZXV5_9ALTE</name>
<organism evidence="1 2">
    <name type="scientific">Glaciecola petra</name>
    <dbReference type="NCBI Taxonomy" id="3075602"/>
    <lineage>
        <taxon>Bacteria</taxon>
        <taxon>Pseudomonadati</taxon>
        <taxon>Pseudomonadota</taxon>
        <taxon>Gammaproteobacteria</taxon>
        <taxon>Alteromonadales</taxon>
        <taxon>Alteromonadaceae</taxon>
        <taxon>Glaciecola</taxon>
    </lineage>
</organism>
<protein>
    <submittedName>
        <fullName evidence="1">Crosslink repair DNA glycosylase YcaQ family protein</fullName>
    </submittedName>
</protein>
<dbReference type="Proteomes" id="UP001253545">
    <property type="component" value="Unassembled WGS sequence"/>
</dbReference>
<dbReference type="Pfam" id="PF06224">
    <property type="entry name" value="AlkZ-like"/>
    <property type="match status" value="1"/>
</dbReference>
<accession>A0ABU2ZXV5</accession>
<reference evidence="1 2" key="1">
    <citation type="submission" date="2023-09" db="EMBL/GenBank/DDBJ databases">
        <authorList>
            <person name="Rey-Velasco X."/>
        </authorList>
    </citation>
    <scope>NUCLEOTIDE SEQUENCE [LARGE SCALE GENOMIC DNA]</scope>
    <source>
        <strain evidence="1 2">P117</strain>
    </source>
</reference>
<dbReference type="PANTHER" id="PTHR30528">
    <property type="entry name" value="CYTOPLASMIC PROTEIN"/>
    <property type="match status" value="1"/>
</dbReference>
<dbReference type="RefSeq" id="WP_311369931.1">
    <property type="nucleotide sequence ID" value="NZ_JAVRHX010000007.1"/>
</dbReference>
<proteinExistence type="predicted"/>
<evidence type="ECO:0000313" key="2">
    <source>
        <dbReference type="Proteomes" id="UP001253545"/>
    </source>
</evidence>